<evidence type="ECO:0000256" key="3">
    <source>
        <dbReference type="ARBA" id="ARBA00022833"/>
    </source>
</evidence>
<dbReference type="Proteomes" id="UP000682733">
    <property type="component" value="Unassembled WGS sequence"/>
</dbReference>
<dbReference type="InterPro" id="IPR007588">
    <property type="entry name" value="Znf_FLYWCH"/>
</dbReference>
<keyword evidence="3" id="KW-0862">Zinc</keyword>
<organism evidence="6 7">
    <name type="scientific">Didymodactylos carnosus</name>
    <dbReference type="NCBI Taxonomy" id="1234261"/>
    <lineage>
        <taxon>Eukaryota</taxon>
        <taxon>Metazoa</taxon>
        <taxon>Spiralia</taxon>
        <taxon>Gnathifera</taxon>
        <taxon>Rotifera</taxon>
        <taxon>Eurotatoria</taxon>
        <taxon>Bdelloidea</taxon>
        <taxon>Philodinida</taxon>
        <taxon>Philodinidae</taxon>
        <taxon>Didymodactylos</taxon>
    </lineage>
</organism>
<comment type="caution">
    <text evidence="6">The sequence shown here is derived from an EMBL/GenBank/DDBJ whole genome shotgun (WGS) entry which is preliminary data.</text>
</comment>
<keyword evidence="2" id="KW-0863">Zinc-finger</keyword>
<gene>
    <name evidence="5" type="ORF">OVA965_LOCUS4199</name>
    <name evidence="6" type="ORF">TMI583_LOCUS4197</name>
</gene>
<protein>
    <recommendedName>
        <fullName evidence="4">FLYWCH-type domain-containing protein</fullName>
    </recommendedName>
</protein>
<evidence type="ECO:0000256" key="2">
    <source>
        <dbReference type="ARBA" id="ARBA00022771"/>
    </source>
</evidence>
<dbReference type="Pfam" id="PF04500">
    <property type="entry name" value="FLYWCH"/>
    <property type="match status" value="1"/>
</dbReference>
<name>A0A8S2H048_9BILA</name>
<dbReference type="AlphaFoldDB" id="A0A8S2H048"/>
<evidence type="ECO:0000313" key="7">
    <source>
        <dbReference type="Proteomes" id="UP000682733"/>
    </source>
</evidence>
<evidence type="ECO:0000313" key="5">
    <source>
        <dbReference type="EMBL" id="CAF0792311.1"/>
    </source>
</evidence>
<feature type="domain" description="FLYWCH-type" evidence="4">
    <location>
        <begin position="31"/>
        <end position="87"/>
    </location>
</feature>
<evidence type="ECO:0000259" key="4">
    <source>
        <dbReference type="Pfam" id="PF04500"/>
    </source>
</evidence>
<dbReference type="GO" id="GO:0008270">
    <property type="term" value="F:zinc ion binding"/>
    <property type="evidence" value="ECO:0007669"/>
    <property type="project" value="UniProtKB-KW"/>
</dbReference>
<dbReference type="EMBL" id="CAJNOK010001078">
    <property type="protein sequence ID" value="CAF0792311.1"/>
    <property type="molecule type" value="Genomic_DNA"/>
</dbReference>
<keyword evidence="1" id="KW-0479">Metal-binding</keyword>
<dbReference type="Proteomes" id="UP000677228">
    <property type="component" value="Unassembled WGS sequence"/>
</dbReference>
<dbReference type="Gene3D" id="2.20.25.240">
    <property type="match status" value="1"/>
</dbReference>
<sequence>MSYNKRYIPIKAVPVPVQCTTKRIRPIILSKTSKNAPLLIHNGFSYIIDRRNDEKIFWKCEHARKYACHGRLHTDLSNIFIKTVGDHENHTGNPRSGPIRQYYERLQGESQQNQTNPHNILTQRNISDPDEVHIQLPSNENLKRNIRRWRQEDNAVSTPANINFPIIPNKYRRTTRDTIFFRKDTGPGSNRLLIFFTDEQQNIMKNATLFEIHASYRGHVLPVSFILLPGKSGKIYQQMINEIVELVPTWDPERIMVDFEKAAMNVFGGSFPAVELSGSFFHLSQNILRFLQTHGFKQDFETDITFADNIHKILVLAFIEPSAVIAGFESLCSNLGDDYQQILDYIEDNYIGRIRGGTRREPTFPIQFWNMMARVKNDMHRINNNVEAWHGEINCAFQSSHSTLWAFLDKLIKEENNLIYIRINAMSGSQPPGRKHKTLNKRLRNLVENPHPDIYDQLKCIGRLLSL</sequence>
<dbReference type="EMBL" id="CAJOBA010001078">
    <property type="protein sequence ID" value="CAF3575026.1"/>
    <property type="molecule type" value="Genomic_DNA"/>
</dbReference>
<reference evidence="6" key="1">
    <citation type="submission" date="2021-02" db="EMBL/GenBank/DDBJ databases">
        <authorList>
            <person name="Nowell W R."/>
        </authorList>
    </citation>
    <scope>NUCLEOTIDE SEQUENCE</scope>
</reference>
<evidence type="ECO:0000256" key="1">
    <source>
        <dbReference type="ARBA" id="ARBA00022723"/>
    </source>
</evidence>
<accession>A0A8S2H048</accession>
<proteinExistence type="predicted"/>
<evidence type="ECO:0000313" key="6">
    <source>
        <dbReference type="EMBL" id="CAF3575026.1"/>
    </source>
</evidence>